<dbReference type="GO" id="GO:0046983">
    <property type="term" value="F:protein dimerization activity"/>
    <property type="evidence" value="ECO:0007669"/>
    <property type="project" value="InterPro"/>
</dbReference>
<evidence type="ECO:0000313" key="3">
    <source>
        <dbReference type="Proteomes" id="UP000285324"/>
    </source>
</evidence>
<evidence type="ECO:0000259" key="1">
    <source>
        <dbReference type="SMART" id="SM00849"/>
    </source>
</evidence>
<reference evidence="2 3" key="1">
    <citation type="submission" date="2018-08" db="EMBL/GenBank/DDBJ databases">
        <title>Achromobacter xylosoxidans Genome sequencing and assembly.</title>
        <authorList>
            <person name="Wang R."/>
            <person name="Rensing C."/>
            <person name="Li Y."/>
        </authorList>
    </citation>
    <scope>NUCLEOTIDE SEQUENCE [LARGE SCALE GENOMIC DNA]</scope>
    <source>
        <strain evidence="2 3">GD003A</strain>
    </source>
</reference>
<sequence>MQGADAVKKGTAGVVLFDNPVRRDIVKGIHTIGGQGNSLAIETGRGVVVVDAGPGGKITAAMIANLRAITQAPVHAIVYSHGHNGYNSGVSAWREHAESRGEAGPVLIGHRGVARRYGRYVETAGLQQWLNGRQFRREFKPYMADAFQSPDVQFEDFLSLDCGDRSVELIHAPSETDDSIAVWLPQDRFLYAGPAFIRSIPNAGTPLRTFRDPMRWAGTLERLQALGAAILMPEFGDPVTRPEEIQAAFSVTVRALRYLRAEVVARMNQGMDERDILADMSYPDEIFGHPFLRPIYGCPEYIVREIWRSENGWWDRNPTTLHPARPQAVAAALRAALGDVDSVLDHARTLQRQGKTQLALHVVDLVASSQNDDPQTLLARELKAELCVERATQMPSIVSRNILLSSAEDVLGLPIGARRADDPTFEFSWN</sequence>
<dbReference type="RefSeq" id="WP_118933083.1">
    <property type="nucleotide sequence ID" value="NZ_CP061008.1"/>
</dbReference>
<dbReference type="InterPro" id="IPR001279">
    <property type="entry name" value="Metallo-B-lactamas"/>
</dbReference>
<dbReference type="InterPro" id="IPR036866">
    <property type="entry name" value="RibonucZ/Hydroxyglut_hydro"/>
</dbReference>
<dbReference type="InterPro" id="IPR038536">
    <property type="entry name" value="Alkyl/aryl-sulf_dimr_sf"/>
</dbReference>
<dbReference type="InterPro" id="IPR029228">
    <property type="entry name" value="Alkyl_sulf_dimr"/>
</dbReference>
<gene>
    <name evidence="2" type="ORF">DY367_16765</name>
</gene>
<dbReference type="Gene3D" id="1.25.40.880">
    <property type="entry name" value="Alkyl sulfatase, dimerisation domain"/>
    <property type="match status" value="1"/>
</dbReference>
<organism evidence="2 3">
    <name type="scientific">Alcaligenes xylosoxydans xylosoxydans</name>
    <name type="common">Achromobacter xylosoxidans</name>
    <dbReference type="NCBI Taxonomy" id="85698"/>
    <lineage>
        <taxon>Bacteria</taxon>
        <taxon>Pseudomonadati</taxon>
        <taxon>Pseudomonadota</taxon>
        <taxon>Betaproteobacteria</taxon>
        <taxon>Burkholderiales</taxon>
        <taxon>Alcaligenaceae</taxon>
        <taxon>Achromobacter</taxon>
    </lineage>
</organism>
<dbReference type="PANTHER" id="PTHR43223:SF2">
    <property type="entry name" value="METALLO-BETA-LACTAMASE DOMAIN-CONTAINING PROTEIN"/>
    <property type="match status" value="1"/>
</dbReference>
<evidence type="ECO:0000313" key="2">
    <source>
        <dbReference type="EMBL" id="RPJ90645.1"/>
    </source>
</evidence>
<proteinExistence type="predicted"/>
<dbReference type="AlphaFoldDB" id="A0A424WBP9"/>
<dbReference type="SMART" id="SM00849">
    <property type="entry name" value="Lactamase_B"/>
    <property type="match status" value="1"/>
</dbReference>
<dbReference type="GO" id="GO:0016787">
    <property type="term" value="F:hydrolase activity"/>
    <property type="evidence" value="ECO:0007669"/>
    <property type="project" value="UniProtKB-KW"/>
</dbReference>
<dbReference type="PANTHER" id="PTHR43223">
    <property type="entry name" value="ALKYL/ARYL-SULFATASE"/>
    <property type="match status" value="1"/>
</dbReference>
<dbReference type="SUPFAM" id="SSF56281">
    <property type="entry name" value="Metallo-hydrolase/oxidoreductase"/>
    <property type="match status" value="1"/>
</dbReference>
<dbReference type="InterPro" id="IPR052195">
    <property type="entry name" value="Bact_Alkyl/Aryl-Sulfatase"/>
</dbReference>
<dbReference type="Pfam" id="PF14863">
    <property type="entry name" value="Alkyl_sulf_dimr"/>
    <property type="match status" value="1"/>
</dbReference>
<protein>
    <submittedName>
        <fullName evidence="2">MBL fold metallo-hydrolase</fullName>
    </submittedName>
</protein>
<keyword evidence="2" id="KW-0378">Hydrolase</keyword>
<dbReference type="Pfam" id="PF00753">
    <property type="entry name" value="Lactamase_B"/>
    <property type="match status" value="1"/>
</dbReference>
<accession>A0A424WBP9</accession>
<dbReference type="OrthoDB" id="9815874at2"/>
<feature type="domain" description="Metallo-beta-lactamase" evidence="1">
    <location>
        <begin position="35"/>
        <end position="235"/>
    </location>
</feature>
<dbReference type="Gene3D" id="3.60.15.10">
    <property type="entry name" value="Ribonuclease Z/Hydroxyacylglutathione hydrolase-like"/>
    <property type="match status" value="1"/>
</dbReference>
<dbReference type="Proteomes" id="UP000285324">
    <property type="component" value="Unassembled WGS sequence"/>
</dbReference>
<name>A0A424WBP9_ALCXX</name>
<comment type="caution">
    <text evidence="2">The sequence shown here is derived from an EMBL/GenBank/DDBJ whole genome shotgun (WGS) entry which is preliminary data.</text>
</comment>
<dbReference type="EMBL" id="QVXO01000024">
    <property type="protein sequence ID" value="RPJ90645.1"/>
    <property type="molecule type" value="Genomic_DNA"/>
</dbReference>